<proteinExistence type="predicted"/>
<comment type="caution">
    <text evidence="1">The sequence shown here is derived from an EMBL/GenBank/DDBJ whole genome shotgun (WGS) entry which is preliminary data.</text>
</comment>
<evidence type="ECO:0000313" key="1">
    <source>
        <dbReference type="EMBL" id="KRY09271.1"/>
    </source>
</evidence>
<name>A0A0V0Z9P8_9BILA</name>
<dbReference type="AlphaFoldDB" id="A0A0V0Z9P8"/>
<dbReference type="EMBL" id="JYDQ01000282">
    <property type="protein sequence ID" value="KRY09271.1"/>
    <property type="molecule type" value="Genomic_DNA"/>
</dbReference>
<reference evidence="1 2" key="1">
    <citation type="submission" date="2015-01" db="EMBL/GenBank/DDBJ databases">
        <title>Evolution of Trichinella species and genotypes.</title>
        <authorList>
            <person name="Korhonen P.K."/>
            <person name="Edoardo P."/>
            <person name="Giuseppe L.R."/>
            <person name="Gasser R.B."/>
        </authorList>
    </citation>
    <scope>NUCLEOTIDE SEQUENCE [LARGE SCALE GENOMIC DNA]</scope>
    <source>
        <strain evidence="1">ISS2496</strain>
    </source>
</reference>
<protein>
    <submittedName>
        <fullName evidence="1">Uncharacterized protein</fullName>
    </submittedName>
</protein>
<keyword evidence="2" id="KW-1185">Reference proteome</keyword>
<sequence>MKSRIIVLDKARLDSKKVLKGVCFFAKWLIYNVLCCVREVTFPKVSIQIFNKQKYFLKKKFINIFGFFKIAVFCQVSCLQDVAVYVSFQKHVNDEVGKVDRVEISFLIVLERLTKTENGIQFDQVMMMFLKFEQIMKKK</sequence>
<organism evidence="1 2">
    <name type="scientific">Trichinella patagoniensis</name>
    <dbReference type="NCBI Taxonomy" id="990121"/>
    <lineage>
        <taxon>Eukaryota</taxon>
        <taxon>Metazoa</taxon>
        <taxon>Ecdysozoa</taxon>
        <taxon>Nematoda</taxon>
        <taxon>Enoplea</taxon>
        <taxon>Dorylaimia</taxon>
        <taxon>Trichinellida</taxon>
        <taxon>Trichinellidae</taxon>
        <taxon>Trichinella</taxon>
    </lineage>
</organism>
<gene>
    <name evidence="1" type="ORF">T12_3292</name>
</gene>
<evidence type="ECO:0000313" key="2">
    <source>
        <dbReference type="Proteomes" id="UP000054783"/>
    </source>
</evidence>
<dbReference type="Proteomes" id="UP000054783">
    <property type="component" value="Unassembled WGS sequence"/>
</dbReference>
<accession>A0A0V0Z9P8</accession>